<dbReference type="Gene3D" id="1.10.730.10">
    <property type="entry name" value="Isoleucyl-tRNA Synthetase, Domain 1"/>
    <property type="match status" value="1"/>
</dbReference>
<dbReference type="GO" id="GO:0005524">
    <property type="term" value="F:ATP binding"/>
    <property type="evidence" value="ECO:0007669"/>
    <property type="project" value="UniProtKB-UniRule"/>
</dbReference>
<comment type="caution">
    <text evidence="12">The sequence shown here is derived from an EMBL/GenBank/DDBJ whole genome shotgun (WGS) entry which is preliminary data.</text>
</comment>
<evidence type="ECO:0000256" key="9">
    <source>
        <dbReference type="RuleBase" id="RU363038"/>
    </source>
</evidence>
<evidence type="ECO:0000256" key="5">
    <source>
        <dbReference type="ARBA" id="ARBA00022917"/>
    </source>
</evidence>
<dbReference type="PANTHER" id="PTHR11956:SF5">
    <property type="entry name" value="ARGININE--TRNA LIGASE, CYTOPLASMIC"/>
    <property type="match status" value="1"/>
</dbReference>
<dbReference type="SUPFAM" id="SSF55190">
    <property type="entry name" value="Arginyl-tRNA synthetase (ArgRS), N-terminal 'additional' domain"/>
    <property type="match status" value="1"/>
</dbReference>
<dbReference type="InterPro" id="IPR009080">
    <property type="entry name" value="tRNAsynth_Ia_anticodon-bd"/>
</dbReference>
<dbReference type="SMART" id="SM00836">
    <property type="entry name" value="DALR_1"/>
    <property type="match status" value="1"/>
</dbReference>
<keyword evidence="4 8" id="KW-0067">ATP-binding</keyword>
<reference evidence="13" key="1">
    <citation type="submission" date="2017-09" db="EMBL/GenBank/DDBJ databases">
        <title>Depth-based differentiation of microbial function through sediment-hosted aquifers and enrichment of novel symbionts in the deep terrestrial subsurface.</title>
        <authorList>
            <person name="Probst A.J."/>
            <person name="Ladd B."/>
            <person name="Jarett J.K."/>
            <person name="Geller-Mcgrath D.E."/>
            <person name="Sieber C.M.K."/>
            <person name="Emerson J.B."/>
            <person name="Anantharaman K."/>
            <person name="Thomas B.C."/>
            <person name="Malmstrom R."/>
            <person name="Stieglmeier M."/>
            <person name="Klingl A."/>
            <person name="Woyke T."/>
            <person name="Ryan C.M."/>
            <person name="Banfield J.F."/>
        </authorList>
    </citation>
    <scope>NUCLEOTIDE SEQUENCE [LARGE SCALE GENOMIC DNA]</scope>
</reference>
<comment type="similarity">
    <text evidence="1 8 9">Belongs to the class-I aminoacyl-tRNA synthetase family.</text>
</comment>
<organism evidence="12 13">
    <name type="scientific">Candidatus Kaiserbacteria bacterium CG10_big_fil_rev_8_21_14_0_10_49_17</name>
    <dbReference type="NCBI Taxonomy" id="1974609"/>
    <lineage>
        <taxon>Bacteria</taxon>
        <taxon>Candidatus Kaiseribacteriota</taxon>
    </lineage>
</organism>
<evidence type="ECO:0000259" key="10">
    <source>
        <dbReference type="SMART" id="SM00836"/>
    </source>
</evidence>
<dbReference type="InterPro" id="IPR014729">
    <property type="entry name" value="Rossmann-like_a/b/a_fold"/>
</dbReference>
<dbReference type="GO" id="GO:0005737">
    <property type="term" value="C:cytoplasm"/>
    <property type="evidence" value="ECO:0007669"/>
    <property type="project" value="UniProtKB-SubCell"/>
</dbReference>
<dbReference type="PANTHER" id="PTHR11956">
    <property type="entry name" value="ARGINYL-TRNA SYNTHETASE"/>
    <property type="match status" value="1"/>
</dbReference>
<protein>
    <recommendedName>
        <fullName evidence="8">Arginine--tRNA ligase</fullName>
        <ecNumber evidence="8">6.1.1.19</ecNumber>
    </recommendedName>
    <alternativeName>
        <fullName evidence="8">Arginyl-tRNA synthetase</fullName>
        <shortName evidence="8">ArgRS</shortName>
    </alternativeName>
</protein>
<accession>A0A2M6WDP8</accession>
<sequence>MIQETLRKLIADAAGVSADEVPLEHPVDIAHGDYASPIALSLAQKEKEAPRAVAERIAARIEKNENIEAVTVAGAGYINVTLSKTFLHTEIQHALQEQDSYGKGKSGEGRKVMVEYTDPNPFKEFHIGHLMSNTIGESIARIIQWSGAEVKRANYQGDVGLHVAQAIWGLKHMGVEPTDTKILGTAYALGAQRYKEDSTAKNEIDAINRAVYSGEDETVQELYRKGRAVSLAHFEEIYKILGTKFDFYFFESESTPIGKEMVKSHLDVFEESDGAVIYRGEQDGLHTRVFITARGIPTYETKDLGLTQLKEKKWDFDTSITITASEQAEYFKVMRAALRRVAPESAEKIEHITHGMMRLPSGKMSSRTGDVIAAEAFLEEVKDTVLTRMGDKDETIAEQIALSAVKYIILRQATGKDIVYDKEQATRFEGDTGPYLQYTYARIQALLSNAGGATVEVMDTAEKTDIERLLYRFAGVAKRAAKEREPHHLATYLAEVASAFNSWYGKGKILDGTLGQAHKLALASATAVVLKNGLWLLGIEAPERM</sequence>
<feature type="domain" description="DALR anticodon binding" evidence="10">
    <location>
        <begin position="436"/>
        <end position="545"/>
    </location>
</feature>
<dbReference type="Pfam" id="PF03485">
    <property type="entry name" value="Arg_tRNA_synt_N"/>
    <property type="match status" value="1"/>
</dbReference>
<comment type="subcellular location">
    <subcellularLocation>
        <location evidence="8">Cytoplasm</location>
    </subcellularLocation>
</comment>
<dbReference type="SUPFAM" id="SSF52374">
    <property type="entry name" value="Nucleotidylyl transferase"/>
    <property type="match status" value="1"/>
</dbReference>
<feature type="short sequence motif" description="'HIGH' region" evidence="8">
    <location>
        <begin position="119"/>
        <end position="129"/>
    </location>
</feature>
<comment type="catalytic activity">
    <reaction evidence="7 8">
        <text>tRNA(Arg) + L-arginine + ATP = L-arginyl-tRNA(Arg) + AMP + diphosphate</text>
        <dbReference type="Rhea" id="RHEA:20301"/>
        <dbReference type="Rhea" id="RHEA-COMP:9658"/>
        <dbReference type="Rhea" id="RHEA-COMP:9673"/>
        <dbReference type="ChEBI" id="CHEBI:30616"/>
        <dbReference type="ChEBI" id="CHEBI:32682"/>
        <dbReference type="ChEBI" id="CHEBI:33019"/>
        <dbReference type="ChEBI" id="CHEBI:78442"/>
        <dbReference type="ChEBI" id="CHEBI:78513"/>
        <dbReference type="ChEBI" id="CHEBI:456215"/>
        <dbReference type="EC" id="6.1.1.19"/>
    </reaction>
</comment>
<dbReference type="InterPro" id="IPR005148">
    <property type="entry name" value="Arg-tRNA-synth_N"/>
</dbReference>
<evidence type="ECO:0000256" key="1">
    <source>
        <dbReference type="ARBA" id="ARBA00005594"/>
    </source>
</evidence>
<keyword evidence="5 8" id="KW-0648">Protein biosynthesis</keyword>
<dbReference type="SMART" id="SM01016">
    <property type="entry name" value="Arg_tRNA_synt_N"/>
    <property type="match status" value="1"/>
</dbReference>
<dbReference type="Gene3D" id="3.40.50.620">
    <property type="entry name" value="HUPs"/>
    <property type="match status" value="1"/>
</dbReference>
<gene>
    <name evidence="8 12" type="primary">argS</name>
    <name evidence="12" type="ORF">COU17_03045</name>
</gene>
<comment type="subunit">
    <text evidence="8">Monomer.</text>
</comment>
<evidence type="ECO:0000313" key="13">
    <source>
        <dbReference type="Proteomes" id="UP000228809"/>
    </source>
</evidence>
<dbReference type="Gene3D" id="3.30.1360.70">
    <property type="entry name" value="Arginyl tRNA synthetase N-terminal domain"/>
    <property type="match status" value="1"/>
</dbReference>
<dbReference type="NCBIfam" id="TIGR00456">
    <property type="entry name" value="argS"/>
    <property type="match status" value="1"/>
</dbReference>
<evidence type="ECO:0000313" key="12">
    <source>
        <dbReference type="EMBL" id="PIT90908.1"/>
    </source>
</evidence>
<evidence type="ECO:0000256" key="6">
    <source>
        <dbReference type="ARBA" id="ARBA00023146"/>
    </source>
</evidence>
<dbReference type="InterPro" id="IPR035684">
    <property type="entry name" value="ArgRS_core"/>
</dbReference>
<keyword evidence="6 8" id="KW-0030">Aminoacyl-tRNA synthetase</keyword>
<evidence type="ECO:0000256" key="8">
    <source>
        <dbReference type="HAMAP-Rule" id="MF_00123"/>
    </source>
</evidence>
<dbReference type="Pfam" id="PF00750">
    <property type="entry name" value="tRNA-synt_1d"/>
    <property type="match status" value="1"/>
</dbReference>
<dbReference type="EC" id="6.1.1.19" evidence="8"/>
<evidence type="ECO:0000259" key="11">
    <source>
        <dbReference type="SMART" id="SM01016"/>
    </source>
</evidence>
<feature type="domain" description="Arginyl tRNA synthetase N-terminal" evidence="11">
    <location>
        <begin position="4"/>
        <end position="82"/>
    </location>
</feature>
<evidence type="ECO:0000256" key="2">
    <source>
        <dbReference type="ARBA" id="ARBA00022598"/>
    </source>
</evidence>
<evidence type="ECO:0000256" key="3">
    <source>
        <dbReference type="ARBA" id="ARBA00022741"/>
    </source>
</evidence>
<dbReference type="Pfam" id="PF05746">
    <property type="entry name" value="DALR_1"/>
    <property type="match status" value="1"/>
</dbReference>
<keyword evidence="8" id="KW-0963">Cytoplasm</keyword>
<dbReference type="GO" id="GO:0004814">
    <property type="term" value="F:arginine-tRNA ligase activity"/>
    <property type="evidence" value="ECO:0007669"/>
    <property type="project" value="UniProtKB-UniRule"/>
</dbReference>
<dbReference type="GO" id="GO:0006420">
    <property type="term" value="P:arginyl-tRNA aminoacylation"/>
    <property type="evidence" value="ECO:0007669"/>
    <property type="project" value="UniProtKB-UniRule"/>
</dbReference>
<evidence type="ECO:0000256" key="4">
    <source>
        <dbReference type="ARBA" id="ARBA00022840"/>
    </source>
</evidence>
<dbReference type="HAMAP" id="MF_00123">
    <property type="entry name" value="Arg_tRNA_synth"/>
    <property type="match status" value="1"/>
</dbReference>
<evidence type="ECO:0000256" key="7">
    <source>
        <dbReference type="ARBA" id="ARBA00049339"/>
    </source>
</evidence>
<dbReference type="EMBL" id="PFBJ01000018">
    <property type="protein sequence ID" value="PIT90908.1"/>
    <property type="molecule type" value="Genomic_DNA"/>
</dbReference>
<dbReference type="Proteomes" id="UP000228809">
    <property type="component" value="Unassembled WGS sequence"/>
</dbReference>
<dbReference type="InterPro" id="IPR008909">
    <property type="entry name" value="DALR_anticod-bd"/>
</dbReference>
<keyword evidence="3 8" id="KW-0547">Nucleotide-binding</keyword>
<name>A0A2M6WDP8_9BACT</name>
<dbReference type="AlphaFoldDB" id="A0A2M6WDP8"/>
<dbReference type="SUPFAM" id="SSF47323">
    <property type="entry name" value="Anticodon-binding domain of a subclass of class I aminoacyl-tRNA synthetases"/>
    <property type="match status" value="1"/>
</dbReference>
<dbReference type="InterPro" id="IPR036695">
    <property type="entry name" value="Arg-tRNA-synth_N_sf"/>
</dbReference>
<dbReference type="InterPro" id="IPR001278">
    <property type="entry name" value="Arg-tRNA-ligase"/>
</dbReference>
<keyword evidence="2 8" id="KW-0436">Ligase</keyword>
<dbReference type="PRINTS" id="PR01038">
    <property type="entry name" value="TRNASYNTHARG"/>
</dbReference>
<proteinExistence type="inferred from homology"/>